<proteinExistence type="predicted"/>
<dbReference type="EMBL" id="JAEVLS010000001">
    <property type="protein sequence ID" value="MBM0104097.1"/>
    <property type="molecule type" value="Genomic_DNA"/>
</dbReference>
<evidence type="ECO:0000313" key="1">
    <source>
        <dbReference type="EMBL" id="MBM0104097.1"/>
    </source>
</evidence>
<sequence>MTSKRSQRGWTSAEYVAILAGLMVLWRGSQILLELLAEHHDEFSWALTIPF</sequence>
<comment type="caution">
    <text evidence="1">The sequence shown here is derived from an EMBL/GenBank/DDBJ whole genome shotgun (WGS) entry which is preliminary data.</text>
</comment>
<accession>A0ABS1WSZ2</accession>
<keyword evidence="2" id="KW-1185">Reference proteome</keyword>
<dbReference type="Proteomes" id="UP000661077">
    <property type="component" value="Unassembled WGS sequence"/>
</dbReference>
<organism evidence="1 2">
    <name type="scientific">Steroidobacter gossypii</name>
    <dbReference type="NCBI Taxonomy" id="2805490"/>
    <lineage>
        <taxon>Bacteria</taxon>
        <taxon>Pseudomonadati</taxon>
        <taxon>Pseudomonadota</taxon>
        <taxon>Gammaproteobacteria</taxon>
        <taxon>Steroidobacterales</taxon>
        <taxon>Steroidobacteraceae</taxon>
        <taxon>Steroidobacter</taxon>
    </lineage>
</organism>
<name>A0ABS1WSZ2_9GAMM</name>
<gene>
    <name evidence="1" type="ORF">JM946_05045</name>
</gene>
<dbReference type="RefSeq" id="WP_203166039.1">
    <property type="nucleotide sequence ID" value="NZ_JAEVLS010000001.1"/>
</dbReference>
<reference evidence="1 2" key="1">
    <citation type="journal article" date="2021" name="Int. J. Syst. Evol. Microbiol.">
        <title>Steroidobacter gossypii sp. nov., isolated from soil of cotton cropping field.</title>
        <authorList>
            <person name="Huang R."/>
            <person name="Yang S."/>
            <person name="Zhen C."/>
            <person name="Liu W."/>
        </authorList>
    </citation>
    <scope>NUCLEOTIDE SEQUENCE [LARGE SCALE GENOMIC DNA]</scope>
    <source>
        <strain evidence="1 2">S1-65</strain>
    </source>
</reference>
<protein>
    <submittedName>
        <fullName evidence="1">Uncharacterized protein</fullName>
    </submittedName>
</protein>
<evidence type="ECO:0000313" key="2">
    <source>
        <dbReference type="Proteomes" id="UP000661077"/>
    </source>
</evidence>